<dbReference type="EMBL" id="JACHBI010000005">
    <property type="protein sequence ID" value="MBB5574345.1"/>
    <property type="molecule type" value="Genomic_DNA"/>
</dbReference>
<proteinExistence type="predicted"/>
<protein>
    <submittedName>
        <fullName evidence="2">Catechol 2,3-dioxygenase-like lactoylglutathione lyase family enzyme</fullName>
    </submittedName>
</protein>
<organism evidence="2 3">
    <name type="scientific">Rhizobium paranaense</name>
    <dbReference type="NCBI Taxonomy" id="1650438"/>
    <lineage>
        <taxon>Bacteria</taxon>
        <taxon>Pseudomonadati</taxon>
        <taxon>Pseudomonadota</taxon>
        <taxon>Alphaproteobacteria</taxon>
        <taxon>Hyphomicrobiales</taxon>
        <taxon>Rhizobiaceae</taxon>
        <taxon>Rhizobium/Agrobacterium group</taxon>
        <taxon>Rhizobium</taxon>
    </lineage>
</organism>
<dbReference type="InterPro" id="IPR029068">
    <property type="entry name" value="Glyas_Bleomycin-R_OHBP_Dase"/>
</dbReference>
<dbReference type="Proteomes" id="UP000549882">
    <property type="component" value="Unassembled WGS sequence"/>
</dbReference>
<sequence length="209" mass="22943">MSNIQAQSTTAREASTTPTVALKLEVAVLPAADVERAKRFYGDLGWRLDADFVRKDGSRAVQFTPPGSPCSIHLGEKPALFLVVSDIEMAHAELARHGVEVSEIFHRGEGPGRVSGTDPERRSYASLAAFNDPDGNTWLLQEVTARLPGRVDTNVTSFTSPTELAAALRRAAEAHGEHERRTGGQRDENWPDWYAEYMVREQAGEALPM</sequence>
<evidence type="ECO:0000313" key="3">
    <source>
        <dbReference type="Proteomes" id="UP000549882"/>
    </source>
</evidence>
<comment type="caution">
    <text evidence="2">The sequence shown here is derived from an EMBL/GenBank/DDBJ whole genome shotgun (WGS) entry which is preliminary data.</text>
</comment>
<reference evidence="2 3" key="1">
    <citation type="submission" date="2020-08" db="EMBL/GenBank/DDBJ databases">
        <title>Genomic Encyclopedia of Type Strains, Phase IV (KMG-V): Genome sequencing to study the core and pangenomes of soil and plant-associated prokaryotes.</title>
        <authorList>
            <person name="Whitman W."/>
        </authorList>
    </citation>
    <scope>NUCLEOTIDE SEQUENCE [LARGE SCALE GENOMIC DNA]</scope>
    <source>
        <strain evidence="2 3">SEMIA 4064</strain>
    </source>
</reference>
<dbReference type="SUPFAM" id="SSF54593">
    <property type="entry name" value="Glyoxalase/Bleomycin resistance protein/Dihydroxybiphenyl dioxygenase"/>
    <property type="match status" value="1"/>
</dbReference>
<dbReference type="Pfam" id="PF00903">
    <property type="entry name" value="Glyoxalase"/>
    <property type="match status" value="1"/>
</dbReference>
<evidence type="ECO:0000259" key="1">
    <source>
        <dbReference type="PROSITE" id="PS51819"/>
    </source>
</evidence>
<dbReference type="GO" id="GO:0051213">
    <property type="term" value="F:dioxygenase activity"/>
    <property type="evidence" value="ECO:0007669"/>
    <property type="project" value="UniProtKB-KW"/>
</dbReference>
<accession>A0A7W8XRN9</accession>
<dbReference type="InterPro" id="IPR004360">
    <property type="entry name" value="Glyas_Fos-R_dOase_dom"/>
</dbReference>
<dbReference type="PROSITE" id="PS51819">
    <property type="entry name" value="VOC"/>
    <property type="match status" value="1"/>
</dbReference>
<dbReference type="GO" id="GO:0016829">
    <property type="term" value="F:lyase activity"/>
    <property type="evidence" value="ECO:0007669"/>
    <property type="project" value="UniProtKB-KW"/>
</dbReference>
<dbReference type="Gene3D" id="3.10.180.10">
    <property type="entry name" value="2,3-Dihydroxybiphenyl 1,2-Dioxygenase, domain 1"/>
    <property type="match status" value="1"/>
</dbReference>
<feature type="domain" description="VOC" evidence="1">
    <location>
        <begin position="23"/>
        <end position="143"/>
    </location>
</feature>
<keyword evidence="2" id="KW-0223">Dioxygenase</keyword>
<keyword evidence="2" id="KW-0456">Lyase</keyword>
<keyword evidence="3" id="KW-1185">Reference proteome</keyword>
<evidence type="ECO:0000313" key="2">
    <source>
        <dbReference type="EMBL" id="MBB5574345.1"/>
    </source>
</evidence>
<dbReference type="InterPro" id="IPR037523">
    <property type="entry name" value="VOC_core"/>
</dbReference>
<dbReference type="AlphaFoldDB" id="A0A7W8XRN9"/>
<dbReference type="RefSeq" id="WP_183938049.1">
    <property type="nucleotide sequence ID" value="NZ_JACHBI010000005.1"/>
</dbReference>
<keyword evidence="2" id="KW-0560">Oxidoreductase</keyword>
<gene>
    <name evidence="2" type="ORF">GGD50_002972</name>
</gene>
<name>A0A7W8XRN9_9HYPH</name>